<protein>
    <submittedName>
        <fullName evidence="1">Uncharacterized protein</fullName>
    </submittedName>
</protein>
<name>A0A5B9E1R6_9GAMM</name>
<reference evidence="1 2" key="1">
    <citation type="submission" date="2019-08" db="EMBL/GenBank/DDBJ databases">
        <title>Complete genome sequence of Rhodanobacter glycinis strain T01E-68 isolated from tomato root.</title>
        <authorList>
            <person name="Weon H.-Y."/>
            <person name="Lee S.A."/>
        </authorList>
    </citation>
    <scope>NUCLEOTIDE SEQUENCE [LARGE SCALE GENOMIC DNA]</scope>
    <source>
        <strain evidence="1 2">T01E-68</strain>
    </source>
</reference>
<dbReference type="KEGG" id="rgl:CS053_14805"/>
<proteinExistence type="predicted"/>
<organism evidence="1 2">
    <name type="scientific">Rhodanobacter glycinis</name>
    <dbReference type="NCBI Taxonomy" id="582702"/>
    <lineage>
        <taxon>Bacteria</taxon>
        <taxon>Pseudomonadati</taxon>
        <taxon>Pseudomonadota</taxon>
        <taxon>Gammaproteobacteria</taxon>
        <taxon>Lysobacterales</taxon>
        <taxon>Rhodanobacteraceae</taxon>
        <taxon>Rhodanobacter</taxon>
    </lineage>
</organism>
<gene>
    <name evidence="1" type="ORF">CS053_14805</name>
</gene>
<dbReference type="EMBL" id="CP042807">
    <property type="protein sequence ID" value="QEE25629.1"/>
    <property type="molecule type" value="Genomic_DNA"/>
</dbReference>
<evidence type="ECO:0000313" key="2">
    <source>
        <dbReference type="Proteomes" id="UP000321807"/>
    </source>
</evidence>
<dbReference type="RefSeq" id="WP_147627956.1">
    <property type="nucleotide sequence ID" value="NZ_CP042807.1"/>
</dbReference>
<sequence>MKIPWSEADTEVRGESAERSNIGCNQATRLYVGKEQIIRMKVVHYRSLEVVALGYQPVIRHGADEHVTLTPWKVTEAKRQQPVSAEAGKGLARLKFHDCVLFERGFASRSAILIKVF</sequence>
<dbReference type="Proteomes" id="UP000321807">
    <property type="component" value="Chromosome"/>
</dbReference>
<accession>A0A5B9E1R6</accession>
<evidence type="ECO:0000313" key="1">
    <source>
        <dbReference type="EMBL" id="QEE25629.1"/>
    </source>
</evidence>
<dbReference type="AlphaFoldDB" id="A0A5B9E1R6"/>